<name>A0A9X2JEB4_9SPHI</name>
<evidence type="ECO:0000313" key="9">
    <source>
        <dbReference type="EMBL" id="MCO4294564.1"/>
    </source>
</evidence>
<dbReference type="GO" id="GO:0009279">
    <property type="term" value="C:cell outer membrane"/>
    <property type="evidence" value="ECO:0007669"/>
    <property type="project" value="UniProtKB-SubCell"/>
</dbReference>
<evidence type="ECO:0000256" key="3">
    <source>
        <dbReference type="ARBA" id="ARBA00022729"/>
    </source>
</evidence>
<keyword evidence="3 6" id="KW-0732">Signal</keyword>
<dbReference type="EMBL" id="JAMWYS010000058">
    <property type="protein sequence ID" value="MCO4294564.1"/>
    <property type="molecule type" value="Genomic_DNA"/>
</dbReference>
<evidence type="ECO:0000256" key="6">
    <source>
        <dbReference type="SAM" id="SignalP"/>
    </source>
</evidence>
<dbReference type="InterPro" id="IPR033985">
    <property type="entry name" value="SusD-like_N"/>
</dbReference>
<evidence type="ECO:0000256" key="5">
    <source>
        <dbReference type="ARBA" id="ARBA00023237"/>
    </source>
</evidence>
<reference evidence="9" key="1">
    <citation type="submission" date="2022-06" db="EMBL/GenBank/DDBJ databases">
        <title>Solitalea sp. MAHUQ-68 isolated from rhizospheric soil.</title>
        <authorList>
            <person name="Huq M.A."/>
        </authorList>
    </citation>
    <scope>NUCLEOTIDE SEQUENCE</scope>
    <source>
        <strain evidence="9">MAHUQ-68</strain>
    </source>
</reference>
<comment type="subcellular location">
    <subcellularLocation>
        <location evidence="1">Cell outer membrane</location>
    </subcellularLocation>
</comment>
<evidence type="ECO:0000313" key="10">
    <source>
        <dbReference type="Proteomes" id="UP001155182"/>
    </source>
</evidence>
<keyword evidence="10" id="KW-1185">Reference proteome</keyword>
<feature type="domain" description="SusD-like N-terminal" evidence="8">
    <location>
        <begin position="23"/>
        <end position="210"/>
    </location>
</feature>
<dbReference type="PROSITE" id="PS51257">
    <property type="entry name" value="PROKAR_LIPOPROTEIN"/>
    <property type="match status" value="1"/>
</dbReference>
<feature type="chain" id="PRO_5041000059" evidence="6">
    <location>
        <begin position="26"/>
        <end position="484"/>
    </location>
</feature>
<dbReference type="Pfam" id="PF14322">
    <property type="entry name" value="SusD-like_3"/>
    <property type="match status" value="1"/>
</dbReference>
<comment type="similarity">
    <text evidence="2">Belongs to the SusD family.</text>
</comment>
<protein>
    <submittedName>
        <fullName evidence="9">RagB/SusD family nutrient uptake outer membrane protein</fullName>
    </submittedName>
</protein>
<keyword evidence="4" id="KW-0472">Membrane</keyword>
<evidence type="ECO:0000256" key="1">
    <source>
        <dbReference type="ARBA" id="ARBA00004442"/>
    </source>
</evidence>
<dbReference type="Gene3D" id="1.25.40.390">
    <property type="match status" value="1"/>
</dbReference>
<evidence type="ECO:0000256" key="4">
    <source>
        <dbReference type="ARBA" id="ARBA00023136"/>
    </source>
</evidence>
<keyword evidence="5" id="KW-0998">Cell outer membrane</keyword>
<proteinExistence type="inferred from homology"/>
<dbReference type="InterPro" id="IPR011990">
    <property type="entry name" value="TPR-like_helical_dom_sf"/>
</dbReference>
<dbReference type="Proteomes" id="UP001155182">
    <property type="component" value="Unassembled WGS sequence"/>
</dbReference>
<comment type="caution">
    <text evidence="9">The sequence shown here is derived from an EMBL/GenBank/DDBJ whole genome shotgun (WGS) entry which is preliminary data.</text>
</comment>
<dbReference type="AlphaFoldDB" id="A0A9X2JEB4"/>
<dbReference type="Pfam" id="PF07980">
    <property type="entry name" value="SusD_RagB"/>
    <property type="match status" value="1"/>
</dbReference>
<evidence type="ECO:0000256" key="2">
    <source>
        <dbReference type="ARBA" id="ARBA00006275"/>
    </source>
</evidence>
<gene>
    <name evidence="9" type="ORF">NF867_17005</name>
</gene>
<feature type="signal peptide" evidence="6">
    <location>
        <begin position="1"/>
        <end position="25"/>
    </location>
</feature>
<sequence>MKRNYINLILTAAALLGLASCQNFLDVKPEDQLLEQTVFSNKQGVNLALNGLYTRMAGGSLYGENLTLSTVEVLGQRYNLNSLNGAFYPASQYAYAESSVTGRTGAIWNEAYATIMNINHFLKNLDVNPNLIDAKTDSIYRGEVIAMRAMLHFDVLRLFGPRYSTADSTQISIPYYDKVENVARPLLPANEVMKNIVTDLNTAEKLLKSDPVITAGVMSTTTSTDMMMNRNYRFNYFAVKALQARVNLYRGDKALALAAAKIVIQDASKFPWTTFANSNEKVNPDRIFSTEMILGAFTTQLYSAHNRLFLETLEDNTILAPTDKILKSVFEIDDSGAGVGARDYRLRLNWEQPSSTSTKPYRTFSKYADISKKTLGFRNTIPLLKISEMYYIAAECESDQNQALTYLNTVRTNRGLDALTSAPNLQNELLKEYKKEFYGEGQLFFYYKRTNTASIQSGVDGAPAIAMNASTYVVPLPLSESQYH</sequence>
<dbReference type="InterPro" id="IPR012944">
    <property type="entry name" value="SusD_RagB_dom"/>
</dbReference>
<evidence type="ECO:0000259" key="8">
    <source>
        <dbReference type="Pfam" id="PF14322"/>
    </source>
</evidence>
<evidence type="ECO:0000259" key="7">
    <source>
        <dbReference type="Pfam" id="PF07980"/>
    </source>
</evidence>
<organism evidence="9 10">
    <name type="scientific">Solitalea agri</name>
    <dbReference type="NCBI Taxonomy" id="2953739"/>
    <lineage>
        <taxon>Bacteria</taxon>
        <taxon>Pseudomonadati</taxon>
        <taxon>Bacteroidota</taxon>
        <taxon>Sphingobacteriia</taxon>
        <taxon>Sphingobacteriales</taxon>
        <taxon>Sphingobacteriaceae</taxon>
        <taxon>Solitalea</taxon>
    </lineage>
</organism>
<accession>A0A9X2JEB4</accession>
<dbReference type="SUPFAM" id="SSF48452">
    <property type="entry name" value="TPR-like"/>
    <property type="match status" value="1"/>
</dbReference>
<dbReference type="RefSeq" id="WP_252589596.1">
    <property type="nucleotide sequence ID" value="NZ_JAMWYS010000058.1"/>
</dbReference>
<feature type="domain" description="RagB/SusD" evidence="7">
    <location>
        <begin position="355"/>
        <end position="452"/>
    </location>
</feature>